<evidence type="ECO:0000313" key="5">
    <source>
        <dbReference type="Proteomes" id="UP000323386"/>
    </source>
</evidence>
<dbReference type="OrthoDB" id="2152896at2759"/>
<evidence type="ECO:0000256" key="1">
    <source>
        <dbReference type="PROSITE-ProRule" id="PRU00042"/>
    </source>
</evidence>
<dbReference type="PROSITE" id="PS50157">
    <property type="entry name" value="ZINC_FINGER_C2H2_2"/>
    <property type="match status" value="1"/>
</dbReference>
<dbReference type="AlphaFoldDB" id="A0A5C3EZE5"/>
<reference evidence="4 5" key="1">
    <citation type="submission" date="2018-03" db="EMBL/GenBank/DDBJ databases">
        <authorList>
            <person name="Guldener U."/>
        </authorList>
    </citation>
    <scope>NUCLEOTIDE SEQUENCE [LARGE SCALE GENOMIC DNA]</scope>
    <source>
        <strain evidence="4 5">DAOM196992</strain>
    </source>
</reference>
<keyword evidence="1" id="KW-0863">Zinc-finger</keyword>
<organism evidence="4 5">
    <name type="scientific">Pseudozyma flocculosa</name>
    <dbReference type="NCBI Taxonomy" id="84751"/>
    <lineage>
        <taxon>Eukaryota</taxon>
        <taxon>Fungi</taxon>
        <taxon>Dikarya</taxon>
        <taxon>Basidiomycota</taxon>
        <taxon>Ustilaginomycotina</taxon>
        <taxon>Ustilaginomycetes</taxon>
        <taxon>Ustilaginales</taxon>
        <taxon>Ustilaginaceae</taxon>
        <taxon>Pseudozyma</taxon>
    </lineage>
</organism>
<sequence>MLARRQTYTIPSSIRNTYDTKEMTSTIPLTSFSPPSKGYFTPSSSLPPSRSETMATATANAPSVGPTRGRRRESLTGQMRRKASVTTAAAGGGASGLSITRGQAPGSPNGQPIPRPLRSPGMMPSDMAGLSASFGAAGEALSLSSSVTSNATIGPFSQSLSNSNGPGLKKEPRSLGHSHFGKECFGPSSTDLTNNPPSSSMLSPSSSGPIDATRGNGRDRRNSASSTGTMQEEDDGAKEAAASAPQGHQQLHKCESCAKVYRHPSCLVKHRWEHTVYWKEASKFLMSKHQQVQLLEAAAILVGMDSNARSLPEEKALWPAAVSPPLSGLLGSDQINFDTLMAAKRRNATATPSPARGPTPGLVPNDSSDGSTSSAYDASHRSGTLSPLSGLGQLRLGGNETMSRSESYGRHGGKPDTDVRRFRLDDAENSHSSGSDQADRSGSAEMDDDDDEGKHAADDERDRDRDQERYGMDAGGDVMAEMEMDDVV</sequence>
<feature type="region of interest" description="Disordered" evidence="2">
    <location>
        <begin position="157"/>
        <end position="248"/>
    </location>
</feature>
<dbReference type="EMBL" id="OOIP01000007">
    <property type="protein sequence ID" value="SPO37588.1"/>
    <property type="molecule type" value="Genomic_DNA"/>
</dbReference>
<evidence type="ECO:0000256" key="2">
    <source>
        <dbReference type="SAM" id="MobiDB-lite"/>
    </source>
</evidence>
<gene>
    <name evidence="4" type="ORF">PSFLO_03063</name>
</gene>
<evidence type="ECO:0000259" key="3">
    <source>
        <dbReference type="PROSITE" id="PS50157"/>
    </source>
</evidence>
<feature type="compositionally biased region" description="Polar residues" evidence="2">
    <location>
        <begin position="365"/>
        <end position="387"/>
    </location>
</feature>
<dbReference type="InterPro" id="IPR013087">
    <property type="entry name" value="Znf_C2H2_type"/>
</dbReference>
<dbReference type="GO" id="GO:0008270">
    <property type="term" value="F:zinc ion binding"/>
    <property type="evidence" value="ECO:0007669"/>
    <property type="project" value="UniProtKB-KW"/>
</dbReference>
<name>A0A5C3EZE5_9BASI</name>
<feature type="compositionally biased region" description="Polar residues" evidence="2">
    <location>
        <begin position="41"/>
        <end position="61"/>
    </location>
</feature>
<feature type="compositionally biased region" description="Basic and acidic residues" evidence="2">
    <location>
        <begin position="452"/>
        <end position="471"/>
    </location>
</feature>
<keyword evidence="1" id="KW-0862">Zinc</keyword>
<keyword evidence="5" id="KW-1185">Reference proteome</keyword>
<dbReference type="PROSITE" id="PS00028">
    <property type="entry name" value="ZINC_FINGER_C2H2_1"/>
    <property type="match status" value="1"/>
</dbReference>
<feature type="region of interest" description="Disordered" evidence="2">
    <location>
        <begin position="26"/>
        <end position="130"/>
    </location>
</feature>
<proteinExistence type="predicted"/>
<feature type="region of interest" description="Disordered" evidence="2">
    <location>
        <begin position="346"/>
        <end position="488"/>
    </location>
</feature>
<feature type="compositionally biased region" description="Polar residues" evidence="2">
    <location>
        <begin position="97"/>
        <end position="110"/>
    </location>
</feature>
<feature type="domain" description="C2H2-type" evidence="3">
    <location>
        <begin position="252"/>
        <end position="275"/>
    </location>
</feature>
<accession>A0A5C3EZE5</accession>
<protein>
    <recommendedName>
        <fullName evidence="3">C2H2-type domain-containing protein</fullName>
    </recommendedName>
</protein>
<dbReference type="Proteomes" id="UP000323386">
    <property type="component" value="Unassembled WGS sequence"/>
</dbReference>
<keyword evidence="1" id="KW-0479">Metal-binding</keyword>
<evidence type="ECO:0000313" key="4">
    <source>
        <dbReference type="EMBL" id="SPO37588.1"/>
    </source>
</evidence>
<feature type="compositionally biased region" description="Basic and acidic residues" evidence="2">
    <location>
        <begin position="407"/>
        <end position="429"/>
    </location>
</feature>
<feature type="compositionally biased region" description="Low complexity" evidence="2">
    <location>
        <begin position="196"/>
        <end position="209"/>
    </location>
</feature>